<accession>A0A8K0CEH8</accession>
<evidence type="ECO:0000256" key="1">
    <source>
        <dbReference type="SAM" id="MobiDB-lite"/>
    </source>
</evidence>
<reference evidence="2" key="1">
    <citation type="submission" date="2019-08" db="EMBL/GenBank/DDBJ databases">
        <title>The genome of the North American firefly Photinus pyralis.</title>
        <authorList>
            <consortium name="Photinus pyralis genome working group"/>
            <person name="Fallon T.R."/>
            <person name="Sander Lower S.E."/>
            <person name="Weng J.-K."/>
        </authorList>
    </citation>
    <scope>NUCLEOTIDE SEQUENCE</scope>
    <source>
        <strain evidence="2">TRF0915ILg1</strain>
        <tissue evidence="2">Whole body</tissue>
    </source>
</reference>
<feature type="compositionally biased region" description="Basic residues" evidence="1">
    <location>
        <begin position="148"/>
        <end position="165"/>
    </location>
</feature>
<keyword evidence="3" id="KW-1185">Reference proteome</keyword>
<dbReference type="OrthoDB" id="6730387at2759"/>
<evidence type="ECO:0008006" key="4">
    <source>
        <dbReference type="Google" id="ProtNLM"/>
    </source>
</evidence>
<comment type="caution">
    <text evidence="2">The sequence shown here is derived from an EMBL/GenBank/DDBJ whole genome shotgun (WGS) entry which is preliminary data.</text>
</comment>
<protein>
    <recommendedName>
        <fullName evidence="4">HTH psq-type domain-containing protein</fullName>
    </recommendedName>
</protein>
<name>A0A8K0CEH8_IGNLU</name>
<evidence type="ECO:0000313" key="3">
    <source>
        <dbReference type="Proteomes" id="UP000801492"/>
    </source>
</evidence>
<gene>
    <name evidence="2" type="ORF">ILUMI_23909</name>
</gene>
<evidence type="ECO:0000313" key="2">
    <source>
        <dbReference type="EMBL" id="KAF2882265.1"/>
    </source>
</evidence>
<dbReference type="Proteomes" id="UP000801492">
    <property type="component" value="Unassembled WGS sequence"/>
</dbReference>
<proteinExistence type="predicted"/>
<feature type="compositionally biased region" description="Acidic residues" evidence="1">
    <location>
        <begin position="172"/>
        <end position="181"/>
    </location>
</feature>
<dbReference type="AlphaFoldDB" id="A0A8K0CEH8"/>
<dbReference type="EMBL" id="VTPC01090633">
    <property type="protein sequence ID" value="KAF2882265.1"/>
    <property type="molecule type" value="Genomic_DNA"/>
</dbReference>
<organism evidence="2 3">
    <name type="scientific">Ignelater luminosus</name>
    <name type="common">Cucubano</name>
    <name type="synonym">Pyrophorus luminosus</name>
    <dbReference type="NCBI Taxonomy" id="2038154"/>
    <lineage>
        <taxon>Eukaryota</taxon>
        <taxon>Metazoa</taxon>
        <taxon>Ecdysozoa</taxon>
        <taxon>Arthropoda</taxon>
        <taxon>Hexapoda</taxon>
        <taxon>Insecta</taxon>
        <taxon>Pterygota</taxon>
        <taxon>Neoptera</taxon>
        <taxon>Endopterygota</taxon>
        <taxon>Coleoptera</taxon>
        <taxon>Polyphaga</taxon>
        <taxon>Elateriformia</taxon>
        <taxon>Elateroidea</taxon>
        <taxon>Elateridae</taxon>
        <taxon>Agrypninae</taxon>
        <taxon>Pyrophorini</taxon>
        <taxon>Ignelater</taxon>
    </lineage>
</organism>
<sequence length="181" mass="20058">MDVNETAKSFNIPKTALKRRIKSNNTEKCNRLGPYSTLGADAEEKLANHIKKLQKNGFSPTKQEVREMAYKVAVELGIKHWFNEIAGPSGVHIAQNRTPEKSSSMSDISPGKELDLVLPVPIITLAAKKACRQIAGVLSSDKCITKQPKTKRQNNKRRQPSKMQKKASSSSESEEVVLDKS</sequence>
<feature type="region of interest" description="Disordered" evidence="1">
    <location>
        <begin position="144"/>
        <end position="181"/>
    </location>
</feature>